<evidence type="ECO:0000313" key="1">
    <source>
        <dbReference type="EMBL" id="SEW21198.1"/>
    </source>
</evidence>
<dbReference type="AlphaFoldDB" id="A0A1I0Q2P7"/>
<gene>
    <name evidence="1" type="ORF">SAMN04487850_2181</name>
</gene>
<keyword evidence="2" id="KW-1185">Reference proteome</keyword>
<protein>
    <submittedName>
        <fullName evidence="1">Uncharacterized protein</fullName>
    </submittedName>
</protein>
<dbReference type="Proteomes" id="UP000199373">
    <property type="component" value="Unassembled WGS sequence"/>
</dbReference>
<proteinExistence type="predicted"/>
<organism evidence="1 2">
    <name type="scientific">Prevotella aff. ruminicola Tc2-24</name>
    <dbReference type="NCBI Taxonomy" id="81582"/>
    <lineage>
        <taxon>Bacteria</taxon>
        <taxon>Pseudomonadati</taxon>
        <taxon>Bacteroidota</taxon>
        <taxon>Bacteroidia</taxon>
        <taxon>Bacteroidales</taxon>
        <taxon>Prevotellaceae</taxon>
        <taxon>Prevotella</taxon>
    </lineage>
</organism>
<accession>A0A1I0Q2P7</accession>
<name>A0A1I0Q2P7_9BACT</name>
<dbReference type="RefSeq" id="WP_091916571.1">
    <property type="nucleotide sequence ID" value="NZ_FOIQ01000005.1"/>
</dbReference>
<reference evidence="1 2" key="1">
    <citation type="submission" date="2016-10" db="EMBL/GenBank/DDBJ databases">
        <authorList>
            <person name="de Groot N.N."/>
        </authorList>
    </citation>
    <scope>NUCLEOTIDE SEQUENCE [LARGE SCALE GENOMIC DNA]</scope>
    <source>
        <strain evidence="1 2">TC2-24</strain>
    </source>
</reference>
<evidence type="ECO:0000313" key="2">
    <source>
        <dbReference type="Proteomes" id="UP000199373"/>
    </source>
</evidence>
<sequence length="127" mass="14875">MDKLRRFNNEETDKVNIYESTIIRMSNDSDHNIVFVVDWLEGDNIKIVFKDVSDVIYDLKRNSAYEKEQIGKLEIRGFSYERKDGLYIVQFNFDTELFGVIRITCKSFAFFVPSEPITIGGNDKMIL</sequence>
<dbReference type="EMBL" id="FOIQ01000005">
    <property type="protein sequence ID" value="SEW21198.1"/>
    <property type="molecule type" value="Genomic_DNA"/>
</dbReference>